<organism evidence="6 7">
    <name type="scientific">Marinomonas rhodophyticola</name>
    <dbReference type="NCBI Taxonomy" id="2992803"/>
    <lineage>
        <taxon>Bacteria</taxon>
        <taxon>Pseudomonadati</taxon>
        <taxon>Pseudomonadota</taxon>
        <taxon>Gammaproteobacteria</taxon>
        <taxon>Oceanospirillales</taxon>
        <taxon>Oceanospirillaceae</taxon>
        <taxon>Marinomonas</taxon>
    </lineage>
</organism>
<evidence type="ECO:0000259" key="5">
    <source>
        <dbReference type="PROSITE" id="PS50931"/>
    </source>
</evidence>
<sequence length="290" mass="31768">MMELAQIRMFKTVANLGSVAQASVALHCVPSNVTARIKALETELKVSLFYRQGRGLRITPAGEVFLSYAEKILALTEEAKRAVDPTSEPSGPLRIGAIESSATSRLPPTLTKFHAQYPNVELQFKTGTWSQLVDDIQHHRLDGAIVAVDIDRPFLDSTTFFNEALVLISSASADSIKSAKDIEGKTIFMWPEPCPYRAALVAWLSQNKVKAPITSIASYGTIIGCVSAGSGISLVPKGIYEQYQSGMGLVGYEFAELEAIENRFIWRNDGGHFPALDAFTQMIKQNNHCE</sequence>
<dbReference type="SUPFAM" id="SSF53850">
    <property type="entry name" value="Periplasmic binding protein-like II"/>
    <property type="match status" value="1"/>
</dbReference>
<dbReference type="InterPro" id="IPR005119">
    <property type="entry name" value="LysR_subst-bd"/>
</dbReference>
<name>A0ABT3KL85_9GAMM</name>
<keyword evidence="4" id="KW-0804">Transcription</keyword>
<evidence type="ECO:0000256" key="3">
    <source>
        <dbReference type="ARBA" id="ARBA00023125"/>
    </source>
</evidence>
<dbReference type="Pfam" id="PF03466">
    <property type="entry name" value="LysR_substrate"/>
    <property type="match status" value="1"/>
</dbReference>
<reference evidence="6" key="1">
    <citation type="submission" date="2022-11" db="EMBL/GenBank/DDBJ databases">
        <title>Marinomonas sp. nov., isolated from marine algae.</title>
        <authorList>
            <person name="Choi D.G."/>
            <person name="Kim J.M."/>
            <person name="Lee J.K."/>
            <person name="Baek J.H."/>
            <person name="Jeon C.O."/>
        </authorList>
    </citation>
    <scope>NUCLEOTIDE SEQUENCE</scope>
    <source>
        <strain evidence="6">KJ51-3</strain>
    </source>
</reference>
<dbReference type="PANTHER" id="PTHR30126:SF40">
    <property type="entry name" value="HTH-TYPE TRANSCRIPTIONAL REGULATOR GLTR"/>
    <property type="match status" value="1"/>
</dbReference>
<dbReference type="Proteomes" id="UP001431181">
    <property type="component" value="Unassembled WGS sequence"/>
</dbReference>
<evidence type="ECO:0000313" key="7">
    <source>
        <dbReference type="Proteomes" id="UP001431181"/>
    </source>
</evidence>
<keyword evidence="2" id="KW-0805">Transcription regulation</keyword>
<dbReference type="PANTHER" id="PTHR30126">
    <property type="entry name" value="HTH-TYPE TRANSCRIPTIONAL REGULATOR"/>
    <property type="match status" value="1"/>
</dbReference>
<evidence type="ECO:0000256" key="1">
    <source>
        <dbReference type="ARBA" id="ARBA00009437"/>
    </source>
</evidence>
<dbReference type="SUPFAM" id="SSF46785">
    <property type="entry name" value="Winged helix' DNA-binding domain"/>
    <property type="match status" value="1"/>
</dbReference>
<dbReference type="Pfam" id="PF00126">
    <property type="entry name" value="HTH_1"/>
    <property type="match status" value="1"/>
</dbReference>
<comment type="similarity">
    <text evidence="1">Belongs to the LysR transcriptional regulatory family.</text>
</comment>
<gene>
    <name evidence="6" type="ORF">ONZ52_20420</name>
</gene>
<accession>A0ABT3KL85</accession>
<dbReference type="PROSITE" id="PS50931">
    <property type="entry name" value="HTH_LYSR"/>
    <property type="match status" value="1"/>
</dbReference>
<proteinExistence type="inferred from homology"/>
<protein>
    <submittedName>
        <fullName evidence="6">LysR family transcriptional regulator</fullName>
    </submittedName>
</protein>
<dbReference type="RefSeq" id="WP_265220497.1">
    <property type="nucleotide sequence ID" value="NZ_JAPEUL010000011.1"/>
</dbReference>
<comment type="caution">
    <text evidence="6">The sequence shown here is derived from an EMBL/GenBank/DDBJ whole genome shotgun (WGS) entry which is preliminary data.</text>
</comment>
<evidence type="ECO:0000256" key="4">
    <source>
        <dbReference type="ARBA" id="ARBA00023163"/>
    </source>
</evidence>
<feature type="domain" description="HTH lysR-type" evidence="5">
    <location>
        <begin position="2"/>
        <end position="59"/>
    </location>
</feature>
<evidence type="ECO:0000256" key="2">
    <source>
        <dbReference type="ARBA" id="ARBA00023015"/>
    </source>
</evidence>
<dbReference type="InterPro" id="IPR000847">
    <property type="entry name" value="LysR_HTH_N"/>
</dbReference>
<dbReference type="Gene3D" id="3.40.190.290">
    <property type="match status" value="1"/>
</dbReference>
<keyword evidence="7" id="KW-1185">Reference proteome</keyword>
<evidence type="ECO:0000313" key="6">
    <source>
        <dbReference type="EMBL" id="MCW4631159.1"/>
    </source>
</evidence>
<dbReference type="Gene3D" id="1.10.10.10">
    <property type="entry name" value="Winged helix-like DNA-binding domain superfamily/Winged helix DNA-binding domain"/>
    <property type="match status" value="1"/>
</dbReference>
<dbReference type="InterPro" id="IPR036390">
    <property type="entry name" value="WH_DNA-bd_sf"/>
</dbReference>
<dbReference type="EMBL" id="JAPEUL010000011">
    <property type="protein sequence ID" value="MCW4631159.1"/>
    <property type="molecule type" value="Genomic_DNA"/>
</dbReference>
<dbReference type="InterPro" id="IPR036388">
    <property type="entry name" value="WH-like_DNA-bd_sf"/>
</dbReference>
<keyword evidence="3" id="KW-0238">DNA-binding</keyword>